<dbReference type="RefSeq" id="WP_336406041.1">
    <property type="nucleotide sequence ID" value="NZ_JBAPLU010000029.1"/>
</dbReference>
<dbReference type="Proteomes" id="UP001361570">
    <property type="component" value="Unassembled WGS sequence"/>
</dbReference>
<organism evidence="1 2">
    <name type="scientific">Klenkia sesuvii</name>
    <dbReference type="NCBI Taxonomy" id="3103137"/>
    <lineage>
        <taxon>Bacteria</taxon>
        <taxon>Bacillati</taxon>
        <taxon>Actinomycetota</taxon>
        <taxon>Actinomycetes</taxon>
        <taxon>Geodermatophilales</taxon>
        <taxon>Geodermatophilaceae</taxon>
        <taxon>Klenkia</taxon>
    </lineage>
</organism>
<name>A0ABU8DYL0_9ACTN</name>
<keyword evidence="2" id="KW-1185">Reference proteome</keyword>
<evidence type="ECO:0000313" key="2">
    <source>
        <dbReference type="Proteomes" id="UP001361570"/>
    </source>
</evidence>
<evidence type="ECO:0000313" key="1">
    <source>
        <dbReference type="EMBL" id="MEI4273925.1"/>
    </source>
</evidence>
<gene>
    <name evidence="1" type="ORF">TEK04_19565</name>
</gene>
<comment type="caution">
    <text evidence="1">The sequence shown here is derived from an EMBL/GenBank/DDBJ whole genome shotgun (WGS) entry which is preliminary data.</text>
</comment>
<protein>
    <submittedName>
        <fullName evidence="1">Uncharacterized protein</fullName>
    </submittedName>
</protein>
<accession>A0ABU8DYL0</accession>
<proteinExistence type="predicted"/>
<sequence>MPGTAAVPNILRDPGFLWLAPIGTAEPTPTVAGGKFTDALPAAWLPLGATEDGSTFSYSVNVQPIEVAEFLDPVVYATVSRAGKLAFNLANWTLSNLRRALNGGVAALTATGSAGAELTSFEPPDPGQEVRAMAMWESTDATVRMLLRQTLQGGEVASAFKKAPAKAVIPFTLNMETPAGGAKPFKVWGAGTTRV</sequence>
<dbReference type="EMBL" id="JBAPLU010000029">
    <property type="protein sequence ID" value="MEI4273925.1"/>
    <property type="molecule type" value="Genomic_DNA"/>
</dbReference>
<reference evidence="1 2" key="1">
    <citation type="submission" date="2024-03" db="EMBL/GenBank/DDBJ databases">
        <title>Draft genome sequence of Klenkia sp. LSe6-5.</title>
        <authorList>
            <person name="Duangmal K."/>
            <person name="Chantavorakit T."/>
        </authorList>
    </citation>
    <scope>NUCLEOTIDE SEQUENCE [LARGE SCALE GENOMIC DNA]</scope>
    <source>
        <strain evidence="1 2">LSe6-5</strain>
    </source>
</reference>